<sequence>MANGTTHPPVMWAQRNDTVLLTIGVNDLQNEKYSINEKTLSFYGEDSTQKYSFDLQFFKEVTPQESKNRKTARGLFFVLKKKESGPYWPRLLEGTTRAAFIKTDFNRWKDESDSESDNELSDQDSSLQAMMQQMGGLGGGPGLSGGELPGMEVESCLDSFRYEEAAELCVKAVEREPDSVPLLEEAGPLLLELGHTDRALKFLKRAAELSPEEGHLKFLYLGQLASGEEAVRHLNTAISIMTRGREGAQGRKKKEVSDEDISRAYCSLAEVYLTDSCFSSAAEEKCQECCREAVGFAPTNPEAHQLLASCLLSRSRNQDAEESIRTSLSLWLPKEDGGVEGQGSENGGKEEREIPPYFSRVSCAKILMELQLYDEAYTVLERLLRDDDDVVLVWYLMGWLHVLTKDRDSAHFYLEQASKLVGKTECDDEQMMTHISELLSQHSSEEKKDGEEEKDSRAREETMDVS</sequence>
<name>A0AA35X2U3_GEOBA</name>
<organism evidence="5 6">
    <name type="scientific">Geodia barretti</name>
    <name type="common">Barrett's horny sponge</name>
    <dbReference type="NCBI Taxonomy" id="519541"/>
    <lineage>
        <taxon>Eukaryota</taxon>
        <taxon>Metazoa</taxon>
        <taxon>Porifera</taxon>
        <taxon>Demospongiae</taxon>
        <taxon>Heteroscleromorpha</taxon>
        <taxon>Tetractinellida</taxon>
        <taxon>Astrophorina</taxon>
        <taxon>Geodiidae</taxon>
        <taxon>Geodia</taxon>
    </lineage>
</organism>
<dbReference type="AlphaFoldDB" id="A0AA35X2U3"/>
<dbReference type="PROSITE" id="PS50005">
    <property type="entry name" value="TPR"/>
    <property type="match status" value="1"/>
</dbReference>
<dbReference type="FunFam" id="2.60.40.790:FF:000013">
    <property type="entry name" value="Very-long-chain (3R)-3-hydroxyacyl-CoA dehydratase"/>
    <property type="match status" value="1"/>
</dbReference>
<dbReference type="InterPro" id="IPR045250">
    <property type="entry name" value="p23-like"/>
</dbReference>
<dbReference type="Gene3D" id="2.60.40.790">
    <property type="match status" value="1"/>
</dbReference>
<dbReference type="Pfam" id="PF04969">
    <property type="entry name" value="CS"/>
    <property type="match status" value="1"/>
</dbReference>
<dbReference type="CDD" id="cd24142">
    <property type="entry name" value="ACL4-like"/>
    <property type="match status" value="1"/>
</dbReference>
<comment type="caution">
    <text evidence="5">The sequence shown here is derived from an EMBL/GenBank/DDBJ whole genome shotgun (WGS) entry which is preliminary data.</text>
</comment>
<evidence type="ECO:0000256" key="2">
    <source>
        <dbReference type="PROSITE-ProRule" id="PRU00339"/>
    </source>
</evidence>
<dbReference type="PANTHER" id="PTHR22932:SF1">
    <property type="entry name" value="CO-CHAPERONE PROTEIN DAF-41"/>
    <property type="match status" value="1"/>
</dbReference>
<evidence type="ECO:0000313" key="5">
    <source>
        <dbReference type="EMBL" id="CAI8035980.1"/>
    </source>
</evidence>
<gene>
    <name evidence="5" type="ORF">GBAR_LOCUS20187</name>
</gene>
<evidence type="ECO:0000256" key="3">
    <source>
        <dbReference type="SAM" id="MobiDB-lite"/>
    </source>
</evidence>
<feature type="region of interest" description="Disordered" evidence="3">
    <location>
        <begin position="437"/>
        <end position="466"/>
    </location>
</feature>
<dbReference type="GO" id="GO:0051131">
    <property type="term" value="P:chaperone-mediated protein complex assembly"/>
    <property type="evidence" value="ECO:0007669"/>
    <property type="project" value="TreeGrafter"/>
</dbReference>
<keyword evidence="6" id="KW-1185">Reference proteome</keyword>
<reference evidence="5" key="1">
    <citation type="submission" date="2023-03" db="EMBL/GenBank/DDBJ databases">
        <authorList>
            <person name="Steffen K."/>
            <person name="Cardenas P."/>
        </authorList>
    </citation>
    <scope>NUCLEOTIDE SEQUENCE</scope>
</reference>
<dbReference type="PROSITE" id="PS51203">
    <property type="entry name" value="CS"/>
    <property type="match status" value="1"/>
</dbReference>
<dbReference type="GO" id="GO:0005634">
    <property type="term" value="C:nucleus"/>
    <property type="evidence" value="ECO:0007669"/>
    <property type="project" value="TreeGrafter"/>
</dbReference>
<dbReference type="Proteomes" id="UP001174909">
    <property type="component" value="Unassembled WGS sequence"/>
</dbReference>
<feature type="compositionally biased region" description="Basic and acidic residues" evidence="3">
    <location>
        <begin position="443"/>
        <end position="466"/>
    </location>
</feature>
<feature type="repeat" description="TPR" evidence="2">
    <location>
        <begin position="180"/>
        <end position="213"/>
    </location>
</feature>
<accession>A0AA35X2U3</accession>
<keyword evidence="2" id="KW-0802">TPR repeat</keyword>
<dbReference type="GO" id="GO:0006457">
    <property type="term" value="P:protein folding"/>
    <property type="evidence" value="ECO:0007669"/>
    <property type="project" value="TreeGrafter"/>
</dbReference>
<dbReference type="GO" id="GO:0051087">
    <property type="term" value="F:protein-folding chaperone binding"/>
    <property type="evidence" value="ECO:0007669"/>
    <property type="project" value="TreeGrafter"/>
</dbReference>
<dbReference type="EMBL" id="CASHTH010002839">
    <property type="protein sequence ID" value="CAI8035980.1"/>
    <property type="molecule type" value="Genomic_DNA"/>
</dbReference>
<dbReference type="InterPro" id="IPR019734">
    <property type="entry name" value="TPR_rpt"/>
</dbReference>
<dbReference type="InterPro" id="IPR007052">
    <property type="entry name" value="CS_dom"/>
</dbReference>
<evidence type="ECO:0000313" key="6">
    <source>
        <dbReference type="Proteomes" id="UP001174909"/>
    </source>
</evidence>
<feature type="domain" description="CS" evidence="4">
    <location>
        <begin position="5"/>
        <end position="92"/>
    </location>
</feature>
<dbReference type="SUPFAM" id="SSF48452">
    <property type="entry name" value="TPR-like"/>
    <property type="match status" value="1"/>
</dbReference>
<evidence type="ECO:0000256" key="1">
    <source>
        <dbReference type="ARBA" id="ARBA00025733"/>
    </source>
</evidence>
<dbReference type="SUPFAM" id="SSF49764">
    <property type="entry name" value="HSP20-like chaperones"/>
    <property type="match status" value="1"/>
</dbReference>
<dbReference type="GO" id="GO:0051879">
    <property type="term" value="F:Hsp90 protein binding"/>
    <property type="evidence" value="ECO:0007669"/>
    <property type="project" value="InterPro"/>
</dbReference>
<dbReference type="InterPro" id="IPR008978">
    <property type="entry name" value="HSP20-like_chaperone"/>
</dbReference>
<dbReference type="PANTHER" id="PTHR22932">
    <property type="entry name" value="TELOMERASE-BINDING PROTEIN P23 HSP90 CO-CHAPERONE"/>
    <property type="match status" value="1"/>
</dbReference>
<dbReference type="InterPro" id="IPR011990">
    <property type="entry name" value="TPR-like_helical_dom_sf"/>
</dbReference>
<dbReference type="Gene3D" id="1.25.40.10">
    <property type="entry name" value="Tetratricopeptide repeat domain"/>
    <property type="match status" value="1"/>
</dbReference>
<dbReference type="CDD" id="cd06465">
    <property type="entry name" value="p23_hB-ind1_like"/>
    <property type="match status" value="1"/>
</dbReference>
<dbReference type="GO" id="GO:0005829">
    <property type="term" value="C:cytosol"/>
    <property type="evidence" value="ECO:0007669"/>
    <property type="project" value="TreeGrafter"/>
</dbReference>
<protein>
    <submittedName>
        <fullName evidence="5">Probable assembly chaperone of rpl4</fullName>
    </submittedName>
</protein>
<evidence type="ECO:0000259" key="4">
    <source>
        <dbReference type="PROSITE" id="PS51203"/>
    </source>
</evidence>
<proteinExistence type="inferred from homology"/>
<comment type="similarity">
    <text evidence="1">Belongs to the p23/wos2 family.</text>
</comment>